<dbReference type="InterPro" id="IPR029068">
    <property type="entry name" value="Glyas_Bleomycin-R_OHBP_Dase"/>
</dbReference>
<gene>
    <name evidence="2" type="ORF">L0C25_18520</name>
</gene>
<dbReference type="KEGG" id="sgrg:L0C25_18520"/>
<dbReference type="PROSITE" id="PS51819">
    <property type="entry name" value="VOC"/>
    <property type="match status" value="1"/>
</dbReference>
<name>A0AA46THB5_9ACTN</name>
<keyword evidence="3" id="KW-1185">Reference proteome</keyword>
<evidence type="ECO:0000313" key="3">
    <source>
        <dbReference type="Proteomes" id="UP001164390"/>
    </source>
</evidence>
<dbReference type="InterPro" id="IPR041581">
    <property type="entry name" value="Glyoxalase_6"/>
</dbReference>
<accession>A0AA46THB5</accession>
<organism evidence="2 3">
    <name type="scientific">Solicola gregarius</name>
    <dbReference type="NCBI Taxonomy" id="2908642"/>
    <lineage>
        <taxon>Bacteria</taxon>
        <taxon>Bacillati</taxon>
        <taxon>Actinomycetota</taxon>
        <taxon>Actinomycetes</taxon>
        <taxon>Propionibacteriales</taxon>
        <taxon>Nocardioidaceae</taxon>
        <taxon>Solicola</taxon>
    </lineage>
</organism>
<proteinExistence type="predicted"/>
<dbReference type="SUPFAM" id="SSF54593">
    <property type="entry name" value="Glyoxalase/Bleomycin resistance protein/Dihydroxybiphenyl dioxygenase"/>
    <property type="match status" value="1"/>
</dbReference>
<dbReference type="RefSeq" id="WP_271633234.1">
    <property type="nucleotide sequence ID" value="NZ_CP094970.1"/>
</dbReference>
<dbReference type="CDD" id="cd06587">
    <property type="entry name" value="VOC"/>
    <property type="match status" value="1"/>
</dbReference>
<dbReference type="PANTHER" id="PTHR35908:SF1">
    <property type="entry name" value="CONSERVED PROTEIN"/>
    <property type="match status" value="1"/>
</dbReference>
<dbReference type="EMBL" id="CP094970">
    <property type="protein sequence ID" value="UYM04508.1"/>
    <property type="molecule type" value="Genomic_DNA"/>
</dbReference>
<dbReference type="Pfam" id="PF18029">
    <property type="entry name" value="Glyoxalase_6"/>
    <property type="match status" value="1"/>
</dbReference>
<dbReference type="PANTHER" id="PTHR35908">
    <property type="entry name" value="HYPOTHETICAL FUSION PROTEIN"/>
    <property type="match status" value="1"/>
</dbReference>
<dbReference type="AlphaFoldDB" id="A0AA46THB5"/>
<reference evidence="2" key="1">
    <citation type="submission" date="2022-01" db="EMBL/GenBank/DDBJ databases">
        <title>Nocardioidaceae gen. sp. A5X3R13.</title>
        <authorList>
            <person name="Lopez Marin M.A."/>
            <person name="Uhlik O."/>
        </authorList>
    </citation>
    <scope>NUCLEOTIDE SEQUENCE</scope>
    <source>
        <strain evidence="2">A5X3R13</strain>
    </source>
</reference>
<sequence>MSSRIFSIPIDCTDAEALAEFWADVLDWRVKDRGWQRTEHGPDGVTIAPDDGGIEIDFRWTPDGPPKEKNRMHFDINPTDRDQDAELGRLLALGARQVDVGQRDDSTWFVLADPEGNVFCLCHTRIAP</sequence>
<feature type="domain" description="VOC" evidence="1">
    <location>
        <begin position="4"/>
        <end position="124"/>
    </location>
</feature>
<dbReference type="Gene3D" id="3.10.180.10">
    <property type="entry name" value="2,3-Dihydroxybiphenyl 1,2-Dioxygenase, domain 1"/>
    <property type="match status" value="1"/>
</dbReference>
<evidence type="ECO:0000259" key="1">
    <source>
        <dbReference type="PROSITE" id="PS51819"/>
    </source>
</evidence>
<evidence type="ECO:0000313" key="2">
    <source>
        <dbReference type="EMBL" id="UYM04508.1"/>
    </source>
</evidence>
<dbReference type="InterPro" id="IPR037523">
    <property type="entry name" value="VOC_core"/>
</dbReference>
<protein>
    <submittedName>
        <fullName evidence="2">VOC family protein</fullName>
    </submittedName>
</protein>
<dbReference type="Proteomes" id="UP001164390">
    <property type="component" value="Chromosome"/>
</dbReference>